<comment type="caution">
    <text evidence="13">The sequence shown here is derived from an EMBL/GenBank/DDBJ whole genome shotgun (WGS) entry which is preliminary data.</text>
</comment>
<dbReference type="PANTHER" id="PTHR46492">
    <property type="entry name" value="DYNEIN ASSEMBLY FACTOR 4, AXONEMAL"/>
    <property type="match status" value="1"/>
</dbReference>
<reference evidence="13 14" key="1">
    <citation type="journal article" date="2021" name="BMC Biol.">
        <title>Horizontally acquired antibacterial genes associated with adaptive radiation of ladybird beetles.</title>
        <authorList>
            <person name="Li H.S."/>
            <person name="Tang X.F."/>
            <person name="Huang Y.H."/>
            <person name="Xu Z.Y."/>
            <person name="Chen M.L."/>
            <person name="Du X.Y."/>
            <person name="Qiu B.Y."/>
            <person name="Chen P.T."/>
            <person name="Zhang W."/>
            <person name="Slipinski A."/>
            <person name="Escalona H.E."/>
            <person name="Waterhouse R.M."/>
            <person name="Zwick A."/>
            <person name="Pang H."/>
        </authorList>
    </citation>
    <scope>NUCLEOTIDE SEQUENCE [LARGE SCALE GENOMIC DNA]</scope>
    <source>
        <strain evidence="13">SYSU2018</strain>
    </source>
</reference>
<gene>
    <name evidence="13" type="ORF">HHI36_019331</name>
</gene>
<evidence type="ECO:0000256" key="1">
    <source>
        <dbReference type="ARBA" id="ARBA00004123"/>
    </source>
</evidence>
<keyword evidence="6" id="KW-0524">Neurogenesis</keyword>
<feature type="coiled-coil region" evidence="11">
    <location>
        <begin position="93"/>
        <end position="123"/>
    </location>
</feature>
<evidence type="ECO:0000256" key="2">
    <source>
        <dbReference type="ARBA" id="ARBA00004487"/>
    </source>
</evidence>
<keyword evidence="4" id="KW-0677">Repeat</keyword>
<evidence type="ECO:0000256" key="7">
    <source>
        <dbReference type="ARBA" id="ARBA00023242"/>
    </source>
</evidence>
<dbReference type="PROSITE" id="PS51203">
    <property type="entry name" value="CS"/>
    <property type="match status" value="1"/>
</dbReference>
<evidence type="ECO:0000256" key="6">
    <source>
        <dbReference type="ARBA" id="ARBA00022902"/>
    </source>
</evidence>
<feature type="domain" description="CS" evidence="12">
    <location>
        <begin position="3"/>
        <end position="87"/>
    </location>
</feature>
<evidence type="ECO:0000256" key="8">
    <source>
        <dbReference type="ARBA" id="ARBA00023273"/>
    </source>
</evidence>
<keyword evidence="3" id="KW-0963">Cytoplasm</keyword>
<comment type="subcellular location">
    <subcellularLocation>
        <location evidence="2">Cell projection</location>
        <location evidence="2">Neuron projection</location>
    </subcellularLocation>
    <subcellularLocation>
        <location evidence="9">Dynein axonemal particle</location>
    </subcellularLocation>
    <subcellularLocation>
        <location evidence="1">Nucleus</location>
    </subcellularLocation>
</comment>
<evidence type="ECO:0000256" key="10">
    <source>
        <dbReference type="ARBA" id="ARBA00024430"/>
    </source>
</evidence>
<accession>A0ABD2P2R3</accession>
<dbReference type="GO" id="GO:0043005">
    <property type="term" value="C:neuron projection"/>
    <property type="evidence" value="ECO:0007669"/>
    <property type="project" value="UniProtKB-SubCell"/>
</dbReference>
<dbReference type="EMBL" id="JABFTP020000165">
    <property type="protein sequence ID" value="KAL3285217.1"/>
    <property type="molecule type" value="Genomic_DNA"/>
</dbReference>
<evidence type="ECO:0000256" key="9">
    <source>
        <dbReference type="ARBA" id="ARBA00024190"/>
    </source>
</evidence>
<sequence length="392" mass="45830">MPIVIKNYEWKQTDSSITIIVPLRGVHSSKVDIFYSKRYIKANYEQFFFEVLLLESIDVKQSSCTITSKEMVFELTKTEKLLWRTLEPDISKKERMDLKLKLIEEEHEKIQSKDKEIETKKSELKRLAVSEQMKIETQMKSTIENVKKKEQIQALGDLKIWQNDLNKKTDKILRRKKKKFEKYLAKRTGEVEVTNAHSEDEDFEVPPPRHTQVVEIDFTPRNFPTPMRESKSEEENEWLKKQAEARRSVGFVSEDIRPEEKNPQFLLKKGDEFMKSGNYLGAISAYSFGIKISDKFVDLYIGRSRAHYAQGNYQKTALDCSTALELMVPKVDANLRERAECIGRRGMALCKLKMLSKGIDELEASLKLIPNEEYKEFLQNAEREWMNNSDSD</sequence>
<keyword evidence="5" id="KW-0802">TPR repeat</keyword>
<evidence type="ECO:0000259" key="12">
    <source>
        <dbReference type="PROSITE" id="PS51203"/>
    </source>
</evidence>
<dbReference type="CDD" id="cd06469">
    <property type="entry name" value="p23_DYX1C1_like"/>
    <property type="match status" value="1"/>
</dbReference>
<dbReference type="SUPFAM" id="SSF48452">
    <property type="entry name" value="TPR-like"/>
    <property type="match status" value="1"/>
</dbReference>
<protein>
    <recommendedName>
        <fullName evidence="10">Dynein axonemal assembly factor 4</fullName>
    </recommendedName>
</protein>
<keyword evidence="14" id="KW-1185">Reference proteome</keyword>
<dbReference type="InterPro" id="IPR037894">
    <property type="entry name" value="CS_DYX1C1"/>
</dbReference>
<organism evidence="13 14">
    <name type="scientific">Cryptolaemus montrouzieri</name>
    <dbReference type="NCBI Taxonomy" id="559131"/>
    <lineage>
        <taxon>Eukaryota</taxon>
        <taxon>Metazoa</taxon>
        <taxon>Ecdysozoa</taxon>
        <taxon>Arthropoda</taxon>
        <taxon>Hexapoda</taxon>
        <taxon>Insecta</taxon>
        <taxon>Pterygota</taxon>
        <taxon>Neoptera</taxon>
        <taxon>Endopterygota</taxon>
        <taxon>Coleoptera</taxon>
        <taxon>Polyphaga</taxon>
        <taxon>Cucujiformia</taxon>
        <taxon>Coccinelloidea</taxon>
        <taxon>Coccinellidae</taxon>
        <taxon>Scymninae</taxon>
        <taxon>Scymnini</taxon>
        <taxon>Cryptolaemus</taxon>
    </lineage>
</organism>
<dbReference type="SUPFAM" id="SSF49764">
    <property type="entry name" value="HSP20-like chaperones"/>
    <property type="match status" value="1"/>
</dbReference>
<dbReference type="InterPro" id="IPR011990">
    <property type="entry name" value="TPR-like_helical_dom_sf"/>
</dbReference>
<dbReference type="Proteomes" id="UP001516400">
    <property type="component" value="Unassembled WGS sequence"/>
</dbReference>
<dbReference type="GO" id="GO:0120293">
    <property type="term" value="C:dynein axonemal particle"/>
    <property type="evidence" value="ECO:0007669"/>
    <property type="project" value="UniProtKB-SubCell"/>
</dbReference>
<dbReference type="InterPro" id="IPR007052">
    <property type="entry name" value="CS_dom"/>
</dbReference>
<evidence type="ECO:0000256" key="5">
    <source>
        <dbReference type="ARBA" id="ARBA00022803"/>
    </source>
</evidence>
<keyword evidence="8" id="KW-0966">Cell projection</keyword>
<dbReference type="InterPro" id="IPR008978">
    <property type="entry name" value="HSP20-like_chaperone"/>
</dbReference>
<keyword evidence="7" id="KW-0539">Nucleus</keyword>
<dbReference type="Pfam" id="PF04969">
    <property type="entry name" value="CS"/>
    <property type="match status" value="1"/>
</dbReference>
<evidence type="ECO:0000256" key="11">
    <source>
        <dbReference type="SAM" id="Coils"/>
    </source>
</evidence>
<dbReference type="SMART" id="SM00028">
    <property type="entry name" value="TPR"/>
    <property type="match status" value="3"/>
</dbReference>
<dbReference type="Gene3D" id="1.25.40.10">
    <property type="entry name" value="Tetratricopeptide repeat domain"/>
    <property type="match status" value="1"/>
</dbReference>
<dbReference type="InterPro" id="IPR052004">
    <property type="entry name" value="Dynein_assembly_factor_4"/>
</dbReference>
<dbReference type="PANTHER" id="PTHR46492:SF1">
    <property type="entry name" value="DYNEIN AXONEMAL ASSEMBLY FACTOR 4"/>
    <property type="match status" value="1"/>
</dbReference>
<evidence type="ECO:0000313" key="13">
    <source>
        <dbReference type="EMBL" id="KAL3285217.1"/>
    </source>
</evidence>
<name>A0ABD2P2R3_9CUCU</name>
<dbReference type="AlphaFoldDB" id="A0ABD2P2R3"/>
<dbReference type="InterPro" id="IPR019734">
    <property type="entry name" value="TPR_rpt"/>
</dbReference>
<evidence type="ECO:0000256" key="3">
    <source>
        <dbReference type="ARBA" id="ARBA00022490"/>
    </source>
</evidence>
<evidence type="ECO:0000313" key="14">
    <source>
        <dbReference type="Proteomes" id="UP001516400"/>
    </source>
</evidence>
<dbReference type="GO" id="GO:0007399">
    <property type="term" value="P:nervous system development"/>
    <property type="evidence" value="ECO:0007669"/>
    <property type="project" value="UniProtKB-KW"/>
</dbReference>
<evidence type="ECO:0000256" key="4">
    <source>
        <dbReference type="ARBA" id="ARBA00022737"/>
    </source>
</evidence>
<dbReference type="GO" id="GO:0005634">
    <property type="term" value="C:nucleus"/>
    <property type="evidence" value="ECO:0007669"/>
    <property type="project" value="UniProtKB-SubCell"/>
</dbReference>
<proteinExistence type="predicted"/>
<keyword evidence="11" id="KW-0175">Coiled coil</keyword>
<dbReference type="Gene3D" id="2.60.40.790">
    <property type="match status" value="1"/>
</dbReference>